<dbReference type="EMBL" id="JARBDR010000496">
    <property type="protein sequence ID" value="KAJ8311608.1"/>
    <property type="molecule type" value="Genomic_DNA"/>
</dbReference>
<dbReference type="SUPFAM" id="SSF56496">
    <property type="entry name" value="Fibrinogen C-terminal domain-like"/>
    <property type="match status" value="1"/>
</dbReference>
<dbReference type="InterPro" id="IPR050373">
    <property type="entry name" value="Fibrinogen_C-term_domain"/>
</dbReference>
<name>A0ABQ9F7K4_TEGGR</name>
<evidence type="ECO:0000313" key="2">
    <source>
        <dbReference type="EMBL" id="KAJ8311608.1"/>
    </source>
</evidence>
<dbReference type="InterPro" id="IPR014716">
    <property type="entry name" value="Fibrinogen_a/b/g_C_1"/>
</dbReference>
<comment type="caution">
    <text evidence="2">The sequence shown here is derived from an EMBL/GenBank/DDBJ whole genome shotgun (WGS) entry which is preliminary data.</text>
</comment>
<dbReference type="InterPro" id="IPR036056">
    <property type="entry name" value="Fibrinogen-like_C"/>
</dbReference>
<dbReference type="NCBIfam" id="NF040941">
    <property type="entry name" value="GGGWT_bact"/>
    <property type="match status" value="1"/>
</dbReference>
<dbReference type="Gene3D" id="3.90.215.10">
    <property type="entry name" value="Gamma Fibrinogen, chain A, domain 1"/>
    <property type="match status" value="2"/>
</dbReference>
<dbReference type="Proteomes" id="UP001217089">
    <property type="component" value="Unassembled WGS sequence"/>
</dbReference>
<organism evidence="2 3">
    <name type="scientific">Tegillarca granosa</name>
    <name type="common">Malaysian cockle</name>
    <name type="synonym">Anadara granosa</name>
    <dbReference type="NCBI Taxonomy" id="220873"/>
    <lineage>
        <taxon>Eukaryota</taxon>
        <taxon>Metazoa</taxon>
        <taxon>Spiralia</taxon>
        <taxon>Lophotrochozoa</taxon>
        <taxon>Mollusca</taxon>
        <taxon>Bivalvia</taxon>
        <taxon>Autobranchia</taxon>
        <taxon>Pteriomorphia</taxon>
        <taxon>Arcoida</taxon>
        <taxon>Arcoidea</taxon>
        <taxon>Arcidae</taxon>
        <taxon>Tegillarca</taxon>
    </lineage>
</organism>
<dbReference type="CDD" id="cd00087">
    <property type="entry name" value="FReD"/>
    <property type="match status" value="1"/>
</dbReference>
<accession>A0ABQ9F7K4</accession>
<reference evidence="2 3" key="1">
    <citation type="submission" date="2022-12" db="EMBL/GenBank/DDBJ databases">
        <title>Chromosome-level genome of Tegillarca granosa.</title>
        <authorList>
            <person name="Kim J."/>
        </authorList>
    </citation>
    <scope>NUCLEOTIDE SEQUENCE [LARGE SCALE GENOMIC DNA]</scope>
    <source>
        <strain evidence="2">Teg-2019</strain>
        <tissue evidence="2">Adductor muscle</tissue>
    </source>
</reference>
<dbReference type="SMART" id="SM00186">
    <property type="entry name" value="FBG"/>
    <property type="match status" value="1"/>
</dbReference>
<protein>
    <recommendedName>
        <fullName evidence="1">Fibrinogen C-terminal domain-containing protein</fullName>
    </recommendedName>
</protein>
<proteinExistence type="predicted"/>
<dbReference type="InterPro" id="IPR002181">
    <property type="entry name" value="Fibrinogen_a/b/g_C_dom"/>
</dbReference>
<feature type="domain" description="Fibrinogen C-terminal" evidence="1">
    <location>
        <begin position="7"/>
        <end position="55"/>
    </location>
</feature>
<keyword evidence="3" id="KW-1185">Reference proteome</keyword>
<sequence length="202" mass="23267">MVIVRGSCNVIKPSDCEDWYNEGYRRNRVYKIYPDGKTGFDVYCDMKTDGGGWTVSISCAHLIKKGNDRIHLLTKLKSYKLRVDMEDFKGVHKYASYSSFSVGSESSGYVLNVGGYKGTAGDSLKYHNGRKFTTKDKDNDNYKSGNCVVIHKGAWWHNSCYHSNLNGIYMNLVTNDKSMNWYYFHNNHMSLKISEMKIKRKE</sequence>
<feature type="domain" description="Fibrinogen C-terminal" evidence="1">
    <location>
        <begin position="66"/>
        <end position="202"/>
    </location>
</feature>
<dbReference type="PANTHER" id="PTHR19143">
    <property type="entry name" value="FIBRINOGEN/TENASCIN/ANGIOPOEITIN"/>
    <property type="match status" value="1"/>
</dbReference>
<evidence type="ECO:0000259" key="1">
    <source>
        <dbReference type="PROSITE" id="PS51406"/>
    </source>
</evidence>
<dbReference type="Pfam" id="PF00147">
    <property type="entry name" value="Fibrinogen_C"/>
    <property type="match status" value="2"/>
</dbReference>
<evidence type="ECO:0000313" key="3">
    <source>
        <dbReference type="Proteomes" id="UP001217089"/>
    </source>
</evidence>
<dbReference type="PROSITE" id="PS51406">
    <property type="entry name" value="FIBRINOGEN_C_2"/>
    <property type="match status" value="2"/>
</dbReference>
<gene>
    <name evidence="2" type="ORF">KUTeg_010963</name>
</gene>